<dbReference type="EMBL" id="LR824016">
    <property type="protein sequence ID" value="CAD0200584.1"/>
    <property type="molecule type" value="Genomic_DNA"/>
</dbReference>
<proteinExistence type="predicted"/>
<dbReference type="Proteomes" id="UP001154114">
    <property type="component" value="Chromosome 13"/>
</dbReference>
<evidence type="ECO:0000313" key="2">
    <source>
        <dbReference type="EMBL" id="CAD0200584.1"/>
    </source>
</evidence>
<protein>
    <submittedName>
        <fullName evidence="2">Uncharacterized protein</fullName>
    </submittedName>
</protein>
<keyword evidence="3" id="KW-1185">Reference proteome</keyword>
<feature type="compositionally biased region" description="Low complexity" evidence="1">
    <location>
        <begin position="81"/>
        <end position="125"/>
    </location>
</feature>
<dbReference type="AlphaFoldDB" id="A0A9N8L2A8"/>
<name>A0A9N8L2A8_CHRIL</name>
<evidence type="ECO:0000313" key="3">
    <source>
        <dbReference type="Proteomes" id="UP001154114"/>
    </source>
</evidence>
<sequence length="168" mass="17804">MLIRNTGALECGAHCTPAVAVHTSEANDADVSAWWRILTAHVGYVTASDYSRTPKTHPKAVPIACGGRVRLVVRHGDVTAHAQRTTHAAATRGRRSPPAARARPACVTARSPSAAGRPAPAGDARLFSDPRTSSAGVRTRRGCGCCGLRDVRPIRGRARPVLDVRTLF</sequence>
<reference evidence="2" key="1">
    <citation type="submission" date="2021-12" db="EMBL/GenBank/DDBJ databases">
        <authorList>
            <person name="King R."/>
        </authorList>
    </citation>
    <scope>NUCLEOTIDE SEQUENCE</scope>
</reference>
<evidence type="ECO:0000256" key="1">
    <source>
        <dbReference type="SAM" id="MobiDB-lite"/>
    </source>
</evidence>
<dbReference type="OrthoDB" id="10575575at2759"/>
<accession>A0A9N8L2A8</accession>
<feature type="region of interest" description="Disordered" evidence="1">
    <location>
        <begin position="81"/>
        <end position="139"/>
    </location>
</feature>
<organism evidence="2 3">
    <name type="scientific">Chrysodeixis includens</name>
    <name type="common">Soybean looper</name>
    <name type="synonym">Pseudoplusia includens</name>
    <dbReference type="NCBI Taxonomy" id="689277"/>
    <lineage>
        <taxon>Eukaryota</taxon>
        <taxon>Metazoa</taxon>
        <taxon>Ecdysozoa</taxon>
        <taxon>Arthropoda</taxon>
        <taxon>Hexapoda</taxon>
        <taxon>Insecta</taxon>
        <taxon>Pterygota</taxon>
        <taxon>Neoptera</taxon>
        <taxon>Endopterygota</taxon>
        <taxon>Lepidoptera</taxon>
        <taxon>Glossata</taxon>
        <taxon>Ditrysia</taxon>
        <taxon>Noctuoidea</taxon>
        <taxon>Noctuidae</taxon>
        <taxon>Plusiinae</taxon>
        <taxon>Chrysodeixis</taxon>
    </lineage>
</organism>
<gene>
    <name evidence="2" type="ORF">CINC_LOCUS2269</name>
</gene>